<sequence length="117" mass="13197">MCKWAKCDKGRKSQACLFEVPPQGPATFPPISGLPMLGRPERYSWGPSGFKLTKPNTGKKAVMSKTRESELVVKEDNASNREPDCPQCPLLQKEIDDLKDQLAVMQWSITKLYIIWS</sequence>
<evidence type="ECO:0000313" key="2">
    <source>
        <dbReference type="Proteomes" id="UP000504623"/>
    </source>
</evidence>
<dbReference type="AlphaFoldDB" id="A0A9B0U2Q1"/>
<name>A0A9B0U2Q1_CHRAS</name>
<dbReference type="OrthoDB" id="9629060at2759"/>
<dbReference type="Proteomes" id="UP000504623">
    <property type="component" value="Unplaced"/>
</dbReference>
<evidence type="ECO:0000256" key="1">
    <source>
        <dbReference type="SAM" id="MobiDB-lite"/>
    </source>
</evidence>
<dbReference type="GeneID" id="102834395"/>
<keyword evidence="2" id="KW-1185">Reference proteome</keyword>
<dbReference type="RefSeq" id="XP_006874882.1">
    <property type="nucleotide sequence ID" value="XM_006874820.1"/>
</dbReference>
<proteinExistence type="predicted"/>
<organism evidence="2 3">
    <name type="scientific">Chrysochloris asiatica</name>
    <name type="common">Cape golden mole</name>
    <dbReference type="NCBI Taxonomy" id="185453"/>
    <lineage>
        <taxon>Eukaryota</taxon>
        <taxon>Metazoa</taxon>
        <taxon>Chordata</taxon>
        <taxon>Craniata</taxon>
        <taxon>Vertebrata</taxon>
        <taxon>Euteleostomi</taxon>
        <taxon>Mammalia</taxon>
        <taxon>Eutheria</taxon>
        <taxon>Afrotheria</taxon>
        <taxon>Chrysochloridae</taxon>
        <taxon>Chrysochlorinae</taxon>
        <taxon>Chrysochloris</taxon>
    </lineage>
</organism>
<evidence type="ECO:0000313" key="3">
    <source>
        <dbReference type="RefSeq" id="XP_006874882.1"/>
    </source>
</evidence>
<feature type="region of interest" description="Disordered" evidence="1">
    <location>
        <begin position="48"/>
        <end position="85"/>
    </location>
</feature>
<feature type="compositionally biased region" description="Basic and acidic residues" evidence="1">
    <location>
        <begin position="65"/>
        <end position="84"/>
    </location>
</feature>
<protein>
    <submittedName>
        <fullName evidence="3">Uncharacterized protein CXorf49 homolog</fullName>
    </submittedName>
</protein>
<dbReference type="PANTHER" id="PTHR31866:SF1">
    <property type="entry name" value="GENE 4779-RELATED"/>
    <property type="match status" value="1"/>
</dbReference>
<dbReference type="PANTHER" id="PTHR31866">
    <property type="entry name" value="GENE 4779-RELATED"/>
    <property type="match status" value="1"/>
</dbReference>
<gene>
    <name evidence="3" type="primary">LOC102834395</name>
</gene>
<dbReference type="InterPro" id="IPR027822">
    <property type="entry name" value="DUF4641"/>
</dbReference>
<accession>A0A9B0U2Q1</accession>
<dbReference type="Pfam" id="PF15483">
    <property type="entry name" value="DUF4641"/>
    <property type="match status" value="1"/>
</dbReference>
<reference evidence="3" key="1">
    <citation type="submission" date="2025-08" db="UniProtKB">
        <authorList>
            <consortium name="RefSeq"/>
        </authorList>
    </citation>
    <scope>IDENTIFICATION</scope>
    <source>
        <tissue evidence="3">Spleen</tissue>
    </source>
</reference>